<organism evidence="2 3">
    <name type="scientific">Seonamhaeicola marinus</name>
    <dbReference type="NCBI Taxonomy" id="1912246"/>
    <lineage>
        <taxon>Bacteria</taxon>
        <taxon>Pseudomonadati</taxon>
        <taxon>Bacteroidota</taxon>
        <taxon>Flavobacteriia</taxon>
        <taxon>Flavobacteriales</taxon>
        <taxon>Flavobacteriaceae</taxon>
    </lineage>
</organism>
<dbReference type="SUPFAM" id="SSF52540">
    <property type="entry name" value="P-loop containing nucleoside triphosphate hydrolases"/>
    <property type="match status" value="2"/>
</dbReference>
<evidence type="ECO:0000313" key="2">
    <source>
        <dbReference type="EMBL" id="TYA74913.1"/>
    </source>
</evidence>
<dbReference type="CDD" id="cd18809">
    <property type="entry name" value="SF1_C_RecD"/>
    <property type="match status" value="1"/>
</dbReference>
<name>A0A5D0HU41_9FLAO</name>
<dbReference type="AlphaFoldDB" id="A0A5D0HU41"/>
<dbReference type="Proteomes" id="UP000323930">
    <property type="component" value="Unassembled WGS sequence"/>
</dbReference>
<dbReference type="Pfam" id="PF13604">
    <property type="entry name" value="AAA_30"/>
    <property type="match status" value="1"/>
</dbReference>
<dbReference type="Pfam" id="PF08751">
    <property type="entry name" value="TrwC"/>
    <property type="match status" value="1"/>
</dbReference>
<keyword evidence="3" id="KW-1185">Reference proteome</keyword>
<gene>
    <name evidence="2" type="ORF">FUA24_16565</name>
</gene>
<sequence length="908" mass="102907">MLTTGKKGMTAQATIDYYTKDLANADYYLDDTVLSYWSGKLADKLGLSGEVERDDLFAVVKNRHPQTGEKLKPREHKNMRSSQDLTVSLGKDLSILRALTKDPEVKKDITDSVIAANDVMLKEMEKLVQVRTHKGLATKNIYTGNMLISSYLQSTTRPVNGFVTPQDHVHNLIKNITEIPKGAHWNGKGTPYRSADLRKIMDNRPYLQQVFHNELAKQLIDKGFPITRTEKGYHITGISREAIERFSLRTKQIEDFAKANNITDPKIKGGLGAKIRDGKKTALPKEQQIAYWNHILPDDTRKVIDNIRNDDSGTPHIPSGKALAHALEHHLQNDSKVDEKRLLATAMRYGVGSVSVDSLRAEYNNHDVLIDVHKGRRIVTVKSIWEEEETSKQIVRDGRWKFAAFAKQDFNIPDFFNKKQRSAVKRILKSTDLYTPLRGKAGTGKTTVLKAVADVIERKQEVVALAPTNSAKDNLKEDGLTHAHTVDMFLHSPKLQEQFKGQVMMLDEAGMVGFENFNKLMKIVDENNMRIIAVGDEKQHNSVPRGDAFRVLNKYAGVRPILLDENIRQQTEDHKKAVDALSRGNAEQGMKYLEKGNSIKKVPADNLHKSLAKEYIDSINTSQSTIVVSPTHKAKDKVTAEVRKLLKESGQISEEERIYQIHKVMHLSDAEKKDVRNYEAGQNIEVNQNMHGFTKGERLTVSHVIDDEVLVTNKDGTVKKLDIQHAKRFNLYEHKEEGFAKNDIIRITKGGTSIVDGKKTRFNNNSRYTITGYTPDGDFKLEGGRILSKEFGNIDHGIAITSHSSQGLTYDQGIIDMSDDTKGKASNMEQFYVSVSRSRYGVSVYTSDKKELLEQVKKSNERKSATEIFKERHKFWSDKLQEVIDQYRRTQAYLQHMSRNDRGIEPSR</sequence>
<proteinExistence type="predicted"/>
<dbReference type="Gene3D" id="2.30.30.940">
    <property type="match status" value="1"/>
</dbReference>
<dbReference type="InterPro" id="IPR014862">
    <property type="entry name" value="TrwC"/>
</dbReference>
<comment type="caution">
    <text evidence="2">The sequence shown here is derived from an EMBL/GenBank/DDBJ whole genome shotgun (WGS) entry which is preliminary data.</text>
</comment>
<dbReference type="OrthoDB" id="1826980at2"/>
<dbReference type="InterPro" id="IPR027417">
    <property type="entry name" value="P-loop_NTPase"/>
</dbReference>
<reference evidence="2 3" key="1">
    <citation type="submission" date="2019-08" db="EMBL/GenBank/DDBJ databases">
        <title>Seonamhaeicola sediminis sp. nov., isolated from marine sediment.</title>
        <authorList>
            <person name="Cao W.R."/>
        </authorList>
    </citation>
    <scope>NUCLEOTIDE SEQUENCE [LARGE SCALE GENOMIC DNA]</scope>
    <source>
        <strain evidence="2 3">B011</strain>
    </source>
</reference>
<dbReference type="RefSeq" id="WP_148544158.1">
    <property type="nucleotide sequence ID" value="NZ_VSDQ01000679.1"/>
</dbReference>
<dbReference type="Gene3D" id="3.40.50.300">
    <property type="entry name" value="P-loop containing nucleotide triphosphate hydrolases"/>
    <property type="match status" value="3"/>
</dbReference>
<evidence type="ECO:0000259" key="1">
    <source>
        <dbReference type="Pfam" id="PF08751"/>
    </source>
</evidence>
<dbReference type="EMBL" id="VSDQ01000679">
    <property type="protein sequence ID" value="TYA74913.1"/>
    <property type="molecule type" value="Genomic_DNA"/>
</dbReference>
<dbReference type="NCBIfam" id="NF041492">
    <property type="entry name" value="MobF"/>
    <property type="match status" value="1"/>
</dbReference>
<feature type="domain" description="TrwC relaxase" evidence="1">
    <location>
        <begin position="13"/>
        <end position="294"/>
    </location>
</feature>
<protein>
    <submittedName>
        <fullName evidence="2">Relaxase domain-containing protein</fullName>
    </submittedName>
</protein>
<evidence type="ECO:0000313" key="3">
    <source>
        <dbReference type="Proteomes" id="UP000323930"/>
    </source>
</evidence>
<accession>A0A5D0HU41</accession>
<dbReference type="SUPFAM" id="SSF55464">
    <property type="entry name" value="Origin of replication-binding domain, RBD-like"/>
    <property type="match status" value="1"/>
</dbReference>